<dbReference type="Pfam" id="PF05426">
    <property type="entry name" value="Alginate_lyase"/>
    <property type="match status" value="1"/>
</dbReference>
<feature type="domain" description="Alginate lyase" evidence="4">
    <location>
        <begin position="103"/>
        <end position="375"/>
    </location>
</feature>
<sequence>MSLLVSTISCMFYLTLFVYCAFAVVKADIPLANSIDGWSYPGPKAVDNPTDVTNSTFQTVEIDPSILEENRRHMYDYDRSMQHALWYLQKMASRFVSNDTLLTVMNKSITPPSNDSHDYLTLATQPSANNNGYVDKNNDYSDNSTISNFAMFKDLVKHTQFLSLAYYYFGNETFASKAVERLHDWFVNPETRMNPNMQYAALVYGYNTGLARGIVQLDTMPHLLDFIAILQNSASWPEDMNARLRSWFSLYLDWLTNSPNGQYLAQEQEDHGTRYYVQQLALYRFLNMTDKAFQLANNITHLIDQQFLPSGQQFHETGLADPWSSSVDNLYSFFRLANMARLQGVDMYGYKSQDGKSLRKGLDYLVTFAMNETQWPFNSTIAATDQSSAFANLVELTELACVIYDNAYYSMVRDRLADAYGRPYNITRLMLPWSAFGESHGEAMQSGACTAVSWSFSNKRFIFSLAMFLFWLTNFFESFHFLE</sequence>
<dbReference type="InterPro" id="IPR008929">
    <property type="entry name" value="Chondroitin_lyas"/>
</dbReference>
<evidence type="ECO:0000256" key="3">
    <source>
        <dbReference type="SAM" id="SignalP"/>
    </source>
</evidence>
<dbReference type="EMBL" id="JABAYA010000128">
    <property type="protein sequence ID" value="KAF7724141.1"/>
    <property type="molecule type" value="Genomic_DNA"/>
</dbReference>
<dbReference type="AlphaFoldDB" id="A0A8H7BP77"/>
<evidence type="ECO:0000313" key="5">
    <source>
        <dbReference type="EMBL" id="KAF7724141.1"/>
    </source>
</evidence>
<proteinExistence type="predicted"/>
<dbReference type="InterPro" id="IPR008397">
    <property type="entry name" value="Alginate_lyase_dom"/>
</dbReference>
<dbReference type="GO" id="GO:0016829">
    <property type="term" value="F:lyase activity"/>
    <property type="evidence" value="ECO:0007669"/>
    <property type="project" value="UniProtKB-KW"/>
</dbReference>
<organism evidence="5 6">
    <name type="scientific">Apophysomyces ossiformis</name>
    <dbReference type="NCBI Taxonomy" id="679940"/>
    <lineage>
        <taxon>Eukaryota</taxon>
        <taxon>Fungi</taxon>
        <taxon>Fungi incertae sedis</taxon>
        <taxon>Mucoromycota</taxon>
        <taxon>Mucoromycotina</taxon>
        <taxon>Mucoromycetes</taxon>
        <taxon>Mucorales</taxon>
        <taxon>Mucorineae</taxon>
        <taxon>Mucoraceae</taxon>
        <taxon>Apophysomyces</taxon>
    </lineage>
</organism>
<feature type="signal peptide" evidence="3">
    <location>
        <begin position="1"/>
        <end position="23"/>
    </location>
</feature>
<keyword evidence="2" id="KW-0456">Lyase</keyword>
<gene>
    <name evidence="5" type="ORF">EC973_001266</name>
</gene>
<dbReference type="Proteomes" id="UP000605846">
    <property type="component" value="Unassembled WGS sequence"/>
</dbReference>
<comment type="caution">
    <text evidence="5">The sequence shown here is derived from an EMBL/GenBank/DDBJ whole genome shotgun (WGS) entry which is preliminary data.</text>
</comment>
<evidence type="ECO:0000259" key="4">
    <source>
        <dbReference type="Pfam" id="PF05426"/>
    </source>
</evidence>
<evidence type="ECO:0000256" key="1">
    <source>
        <dbReference type="ARBA" id="ARBA00022729"/>
    </source>
</evidence>
<dbReference type="Gene3D" id="1.50.10.100">
    <property type="entry name" value="Chondroitin AC/alginate lyase"/>
    <property type="match status" value="1"/>
</dbReference>
<keyword evidence="1 3" id="KW-0732">Signal</keyword>
<name>A0A8H7BP77_9FUNG</name>
<accession>A0A8H7BP77</accession>
<keyword evidence="6" id="KW-1185">Reference proteome</keyword>
<evidence type="ECO:0000313" key="6">
    <source>
        <dbReference type="Proteomes" id="UP000605846"/>
    </source>
</evidence>
<dbReference type="OrthoDB" id="63533at2759"/>
<dbReference type="GO" id="GO:0042597">
    <property type="term" value="C:periplasmic space"/>
    <property type="evidence" value="ECO:0007669"/>
    <property type="project" value="InterPro"/>
</dbReference>
<feature type="chain" id="PRO_5034857436" description="Alginate lyase domain-containing protein" evidence="3">
    <location>
        <begin position="24"/>
        <end position="483"/>
    </location>
</feature>
<dbReference type="SUPFAM" id="SSF48230">
    <property type="entry name" value="Chondroitin AC/alginate lyase"/>
    <property type="match status" value="1"/>
</dbReference>
<protein>
    <recommendedName>
        <fullName evidence="4">Alginate lyase domain-containing protein</fullName>
    </recommendedName>
</protein>
<evidence type="ECO:0000256" key="2">
    <source>
        <dbReference type="ARBA" id="ARBA00023239"/>
    </source>
</evidence>
<reference evidence="5" key="1">
    <citation type="submission" date="2020-01" db="EMBL/GenBank/DDBJ databases">
        <title>Genome Sequencing of Three Apophysomyces-Like Fungal Strains Confirms a Novel Fungal Genus in the Mucoromycota with divergent Burkholderia-like Endosymbiotic Bacteria.</title>
        <authorList>
            <person name="Stajich J.E."/>
            <person name="Macias A.M."/>
            <person name="Carter-House D."/>
            <person name="Lovett B."/>
            <person name="Kasson L.R."/>
            <person name="Berry K."/>
            <person name="Grigoriev I."/>
            <person name="Chang Y."/>
            <person name="Spatafora J."/>
            <person name="Kasson M.T."/>
        </authorList>
    </citation>
    <scope>NUCLEOTIDE SEQUENCE</scope>
    <source>
        <strain evidence="5">NRRL A-21654</strain>
    </source>
</reference>